<sequence length="80" mass="8505">MKSANIDSSAVSCTTRRGASPAEGTGWGSWRGAFRTGEGGAGSGRVDDTHPDEWKTPDRMTLGASVAIFRDANHRIKGQR</sequence>
<dbReference type="EMBL" id="BMNG01000006">
    <property type="protein sequence ID" value="GGO43935.1"/>
    <property type="molecule type" value="Genomic_DNA"/>
</dbReference>
<evidence type="ECO:0000313" key="3">
    <source>
        <dbReference type="Proteomes" id="UP000656881"/>
    </source>
</evidence>
<dbReference type="Proteomes" id="UP000656881">
    <property type="component" value="Unassembled WGS sequence"/>
</dbReference>
<proteinExistence type="predicted"/>
<comment type="caution">
    <text evidence="2">The sequence shown here is derived from an EMBL/GenBank/DDBJ whole genome shotgun (WGS) entry which is preliminary data.</text>
</comment>
<organism evidence="2 3">
    <name type="scientific">Streptomyces lasiicapitis</name>
    <dbReference type="NCBI Taxonomy" id="1923961"/>
    <lineage>
        <taxon>Bacteria</taxon>
        <taxon>Bacillati</taxon>
        <taxon>Actinomycetota</taxon>
        <taxon>Actinomycetes</taxon>
        <taxon>Kitasatosporales</taxon>
        <taxon>Streptomycetaceae</taxon>
        <taxon>Streptomyces</taxon>
    </lineage>
</organism>
<gene>
    <name evidence="2" type="ORF">GCM10012286_28900</name>
</gene>
<name>A0ABQ2LWJ9_9ACTN</name>
<protein>
    <submittedName>
        <fullName evidence="2">Uncharacterized protein</fullName>
    </submittedName>
</protein>
<evidence type="ECO:0000313" key="2">
    <source>
        <dbReference type="EMBL" id="GGO43935.1"/>
    </source>
</evidence>
<feature type="region of interest" description="Disordered" evidence="1">
    <location>
        <begin position="1"/>
        <end position="59"/>
    </location>
</feature>
<feature type="compositionally biased region" description="Polar residues" evidence="1">
    <location>
        <begin position="1"/>
        <end position="17"/>
    </location>
</feature>
<feature type="compositionally biased region" description="Basic and acidic residues" evidence="1">
    <location>
        <begin position="45"/>
        <end position="58"/>
    </location>
</feature>
<accession>A0ABQ2LWJ9</accession>
<keyword evidence="3" id="KW-1185">Reference proteome</keyword>
<reference evidence="3" key="1">
    <citation type="journal article" date="2019" name="Int. J. Syst. Evol. Microbiol.">
        <title>The Global Catalogue of Microorganisms (GCM) 10K type strain sequencing project: providing services to taxonomists for standard genome sequencing and annotation.</title>
        <authorList>
            <consortium name="The Broad Institute Genomics Platform"/>
            <consortium name="The Broad Institute Genome Sequencing Center for Infectious Disease"/>
            <person name="Wu L."/>
            <person name="Ma J."/>
        </authorList>
    </citation>
    <scope>NUCLEOTIDE SEQUENCE [LARGE SCALE GENOMIC DNA]</scope>
    <source>
        <strain evidence="3">CGMCC 4.7349</strain>
    </source>
</reference>
<evidence type="ECO:0000256" key="1">
    <source>
        <dbReference type="SAM" id="MobiDB-lite"/>
    </source>
</evidence>